<name>A0A540NC16_MALBA</name>
<evidence type="ECO:0000313" key="2">
    <source>
        <dbReference type="EMBL" id="TQE08578.1"/>
    </source>
</evidence>
<dbReference type="Proteomes" id="UP000315295">
    <property type="component" value="Unassembled WGS sequence"/>
</dbReference>
<sequence length="101" mass="11808">MKTQMIKFPNKRKNEDNGPKYRHQFTYAELEHHHNGKNYLDGVAAEIVERLFEEDEQQDDYQRHTHLPHEYDLSRIGLTYLNSPARDMLHGSGPANDSVGD</sequence>
<reference evidence="2 3" key="1">
    <citation type="journal article" date="2019" name="G3 (Bethesda)">
        <title>Sequencing of a Wild Apple (Malus baccata) Genome Unravels the Differences Between Cultivated and Wild Apple Species Regarding Disease Resistance and Cold Tolerance.</title>
        <authorList>
            <person name="Chen X."/>
        </authorList>
    </citation>
    <scope>NUCLEOTIDE SEQUENCE [LARGE SCALE GENOMIC DNA]</scope>
    <source>
        <strain evidence="3">cv. Shandingzi</strain>
        <tissue evidence="2">Leaves</tissue>
    </source>
</reference>
<evidence type="ECO:0000256" key="1">
    <source>
        <dbReference type="SAM" id="MobiDB-lite"/>
    </source>
</evidence>
<dbReference type="EMBL" id="VIEB01000070">
    <property type="protein sequence ID" value="TQE08578.1"/>
    <property type="molecule type" value="Genomic_DNA"/>
</dbReference>
<feature type="region of interest" description="Disordered" evidence="1">
    <location>
        <begin position="1"/>
        <end position="20"/>
    </location>
</feature>
<gene>
    <name evidence="2" type="ORF">C1H46_005884</name>
</gene>
<organism evidence="2 3">
    <name type="scientific">Malus baccata</name>
    <name type="common">Siberian crab apple</name>
    <name type="synonym">Pyrus baccata</name>
    <dbReference type="NCBI Taxonomy" id="106549"/>
    <lineage>
        <taxon>Eukaryota</taxon>
        <taxon>Viridiplantae</taxon>
        <taxon>Streptophyta</taxon>
        <taxon>Embryophyta</taxon>
        <taxon>Tracheophyta</taxon>
        <taxon>Spermatophyta</taxon>
        <taxon>Magnoliopsida</taxon>
        <taxon>eudicotyledons</taxon>
        <taxon>Gunneridae</taxon>
        <taxon>Pentapetalae</taxon>
        <taxon>rosids</taxon>
        <taxon>fabids</taxon>
        <taxon>Rosales</taxon>
        <taxon>Rosaceae</taxon>
        <taxon>Amygdaloideae</taxon>
        <taxon>Maleae</taxon>
        <taxon>Malus</taxon>
    </lineage>
</organism>
<dbReference type="AlphaFoldDB" id="A0A540NC16"/>
<accession>A0A540NC16</accession>
<evidence type="ECO:0000313" key="3">
    <source>
        <dbReference type="Proteomes" id="UP000315295"/>
    </source>
</evidence>
<proteinExistence type="predicted"/>
<comment type="caution">
    <text evidence="2">The sequence shown here is derived from an EMBL/GenBank/DDBJ whole genome shotgun (WGS) entry which is preliminary data.</text>
</comment>
<keyword evidence="3" id="KW-1185">Reference proteome</keyword>
<protein>
    <submittedName>
        <fullName evidence="2">Uncharacterized protein</fullName>
    </submittedName>
</protein>